<feature type="compositionally biased region" description="Low complexity" evidence="1">
    <location>
        <begin position="296"/>
        <end position="311"/>
    </location>
</feature>
<reference evidence="3" key="1">
    <citation type="journal article" date="2019" name="Int. J. Syst. Evol. Microbiol.">
        <title>The Global Catalogue of Microorganisms (GCM) 10K type strain sequencing project: providing services to taxonomists for standard genome sequencing and annotation.</title>
        <authorList>
            <consortium name="The Broad Institute Genomics Platform"/>
            <consortium name="The Broad Institute Genome Sequencing Center for Infectious Disease"/>
            <person name="Wu L."/>
            <person name="Ma J."/>
        </authorList>
    </citation>
    <scope>NUCLEOTIDE SEQUENCE [LARGE SCALE GENOMIC DNA]</scope>
    <source>
        <strain evidence="3">JCM 13595</strain>
    </source>
</reference>
<evidence type="ECO:0008006" key="4">
    <source>
        <dbReference type="Google" id="ProtNLM"/>
    </source>
</evidence>
<name>A0ABP5GJG0_9MICC</name>
<dbReference type="PROSITE" id="PS51257">
    <property type="entry name" value="PROKAR_LIPOPROTEIN"/>
    <property type="match status" value="1"/>
</dbReference>
<evidence type="ECO:0000313" key="2">
    <source>
        <dbReference type="EMBL" id="GAA2045740.1"/>
    </source>
</evidence>
<evidence type="ECO:0000313" key="3">
    <source>
        <dbReference type="Proteomes" id="UP001501461"/>
    </source>
</evidence>
<evidence type="ECO:0000256" key="1">
    <source>
        <dbReference type="SAM" id="MobiDB-lite"/>
    </source>
</evidence>
<feature type="compositionally biased region" description="Low complexity" evidence="1">
    <location>
        <begin position="370"/>
        <end position="395"/>
    </location>
</feature>
<dbReference type="Proteomes" id="UP001501461">
    <property type="component" value="Unassembled WGS sequence"/>
</dbReference>
<dbReference type="RefSeq" id="WP_343959901.1">
    <property type="nucleotide sequence ID" value="NZ_BAAAMN010000066.1"/>
</dbReference>
<comment type="caution">
    <text evidence="2">The sequence shown here is derived from an EMBL/GenBank/DDBJ whole genome shotgun (WGS) entry which is preliminary data.</text>
</comment>
<sequence length="438" mass="46272">MIKIKRNGENDHGKGIRNFMALSASLSLVALTGCSGIMGGEREEGNNEEAAGNVEDVPALSEIDDQMWTSMEEAGNVTLTADLSAVAGEEPQAVEMFEQMGGGDLSDIRIYGALDGTASAMSLGEDDLMRSFGEEGTFLSTDAIFNIISGQSMGLSSEEQQMFDDLKEEFAGSWIDYSNEMQAGDGSENFNVGVLFDELRDSWENGDDAEGTAVERGQISDEGTHEVREENDVWVYTGQEEGQELVLQANHDAPMIASVSDEGATMHFSDWGETELPEQPDESQLMTEQDIQERMSGSAGSGSTSGDSGSSDLDMEPTTPETNSNSGSNSDRVEVPGVGTVDCSGPVPGDPGFTDPNGNYTDAEIQAFQDACADSGSSSDSASNSGSDSSYSGSDVVNIPDVGTFNCEGPKPGDPGFTDPNGNYTDAEIQQIQDACNS</sequence>
<accession>A0ABP5GJG0</accession>
<protein>
    <recommendedName>
        <fullName evidence="4">Lipoprotein</fullName>
    </recommendedName>
</protein>
<feature type="compositionally biased region" description="Acidic residues" evidence="1">
    <location>
        <begin position="272"/>
        <end position="281"/>
    </location>
</feature>
<keyword evidence="3" id="KW-1185">Reference proteome</keyword>
<feature type="compositionally biased region" description="Polar residues" evidence="1">
    <location>
        <begin position="319"/>
        <end position="330"/>
    </location>
</feature>
<gene>
    <name evidence="2" type="ORF">GCM10009720_28230</name>
</gene>
<feature type="region of interest" description="Disordered" evidence="1">
    <location>
        <begin position="272"/>
        <end position="425"/>
    </location>
</feature>
<dbReference type="EMBL" id="BAAAMN010000066">
    <property type="protein sequence ID" value="GAA2045740.1"/>
    <property type="molecule type" value="Genomic_DNA"/>
</dbReference>
<feature type="region of interest" description="Disordered" evidence="1">
    <location>
        <begin position="205"/>
        <end position="225"/>
    </location>
</feature>
<proteinExistence type="predicted"/>
<organism evidence="2 3">
    <name type="scientific">Yaniella flava</name>
    <dbReference type="NCBI Taxonomy" id="287930"/>
    <lineage>
        <taxon>Bacteria</taxon>
        <taxon>Bacillati</taxon>
        <taxon>Actinomycetota</taxon>
        <taxon>Actinomycetes</taxon>
        <taxon>Micrococcales</taxon>
        <taxon>Micrococcaceae</taxon>
        <taxon>Yaniella</taxon>
    </lineage>
</organism>